<gene>
    <name evidence="3" type="ORF">PROFUN_12250</name>
</gene>
<dbReference type="GO" id="GO:0016740">
    <property type="term" value="F:transferase activity"/>
    <property type="evidence" value="ECO:0007669"/>
    <property type="project" value="UniProtKB-KW"/>
</dbReference>
<evidence type="ECO:0000256" key="1">
    <source>
        <dbReference type="SAM" id="MobiDB-lite"/>
    </source>
</evidence>
<keyword evidence="2" id="KW-0472">Membrane</keyword>
<evidence type="ECO:0000313" key="3">
    <source>
        <dbReference type="EMBL" id="PRP80096.1"/>
    </source>
</evidence>
<sequence>MSNNIFYERKVRPLLTSKQKYTLLGLCFILLWFFYIARLLTHIEPDPKANHNGEHWKQQYESLRQQMRERREQITLLQPPLLSIIVDASDSEESAQGLINTLLLQPKDVLPLSEGVEILIVSQTHSVTNASQYHELAPNLNLKIIGFPVSKESTILNRAARSAAGGYLYFVPSTSCLTDILNMSSPSSAGPKYISSRKSIPSFISSRVWDIMATAQKLKSSGISATGSLLVSASPNDTLIGSGIGGNCEQGFHLKKRGYHPLVYISSSITERGHVVRHGLMIDKKKFESVGGFDPLFDGLPYLQDIDFDLRYEQAQGQFIASQLSLRLDDKLVDRLYPARKREYNAYGPMEDGTTTAKSFTKDKQVLPQPPSESTSLMWDGYCGCTGLNIETIGLLAPLEGQVRVSTVSGPECFCPGFPQSVKETMDRISSKKITSPSFFVSHKPPTNYPKWPYRGNIVIENRPKYVIGRSMTESDPMPDKWLERIESVDEVWVPSTFHFEQFVRAGVPKDKVIVMPEAVDVDLWNPHVTRPLKIEGMDHSKFLFFSVFKWEDRKGWDVLLEAFMKEFKPTENVELWLQTYLYGVSDYLARDVQQVMAVINDFAKSKGLDPRNIHVTTQSLPETDMPSLYKNFDAFVLPTRGEGWGLPIIEAMSMELPVIATNWSGQTEFMREDNSYLIPIDGIEESDVEGQRWAKPSLPHLMQLMRRVSREEKEAKERGKLARQHVVEHFSMQKFISVLGLYRSLRHPDRTVGYKEERCWSRTPHLRVCFWQGNPAGTSGKLKEISETCVLCEAEEPNQKEQKSLTEAHNSTLHWFNAMDSISIPDYLSQLFSFNETPDVPQQIKRKSSNDFGDSQGEEIYDSGNEEPSVKRLKVSNDPILVAPFCMEENILEDFNNPSFPSHEPDYDFLSSIQDLDWDAALATAIAQTSSSSDWMKRYDSLRKAVNAGENPSSEDIKWFETQMQELQNNSLTPERSELLRQAIDMMTFASFERSIREEPSTETTNTTPAFLPIVAPLQEPVTDVKPIINAIQATLPPQTFIQNTSPTILKSAKIATGKMTMKRNQLASWMCTQRQDRKSGELPSYRIQLLDLIDFAWTKHHKKRQANRDQLQDNTDEQIASAEVEILNAANVVTFTGRQKKNHELWILRFHELWAFKKANGHLKVPTHIPDVPG</sequence>
<dbReference type="Proteomes" id="UP000241769">
    <property type="component" value="Unassembled WGS sequence"/>
</dbReference>
<feature type="compositionally biased region" description="Acidic residues" evidence="1">
    <location>
        <begin position="857"/>
        <end position="866"/>
    </location>
</feature>
<dbReference type="InterPro" id="IPR029044">
    <property type="entry name" value="Nucleotide-diphossugar_trans"/>
</dbReference>
<dbReference type="CDD" id="cd03801">
    <property type="entry name" value="GT4_PimA-like"/>
    <property type="match status" value="1"/>
</dbReference>
<proteinExistence type="predicted"/>
<dbReference type="AlphaFoldDB" id="A0A2P6N815"/>
<dbReference type="Pfam" id="PF13692">
    <property type="entry name" value="Glyco_trans_1_4"/>
    <property type="match status" value="1"/>
</dbReference>
<protein>
    <submittedName>
        <fullName evidence="3">Glycosyltransferase, CAZy family GT4</fullName>
    </submittedName>
</protein>
<feature type="region of interest" description="Disordered" evidence="1">
    <location>
        <begin position="844"/>
        <end position="868"/>
    </location>
</feature>
<comment type="caution">
    <text evidence="3">The sequence shown here is derived from an EMBL/GenBank/DDBJ whole genome shotgun (WGS) entry which is preliminary data.</text>
</comment>
<accession>A0A2P6N815</accession>
<reference evidence="3 4" key="1">
    <citation type="journal article" date="2018" name="Genome Biol. Evol.">
        <title>Multiple Roots of Fruiting Body Formation in Amoebozoa.</title>
        <authorList>
            <person name="Hillmann F."/>
            <person name="Forbes G."/>
            <person name="Novohradska S."/>
            <person name="Ferling I."/>
            <person name="Riege K."/>
            <person name="Groth M."/>
            <person name="Westermann M."/>
            <person name="Marz M."/>
            <person name="Spaller T."/>
            <person name="Winckler T."/>
            <person name="Schaap P."/>
            <person name="Glockner G."/>
        </authorList>
    </citation>
    <scope>NUCLEOTIDE SEQUENCE [LARGE SCALE GENOMIC DNA]</scope>
    <source>
        <strain evidence="3 4">Jena</strain>
    </source>
</reference>
<feature type="transmembrane region" description="Helical" evidence="2">
    <location>
        <begin position="21"/>
        <end position="40"/>
    </location>
</feature>
<keyword evidence="2" id="KW-1133">Transmembrane helix</keyword>
<keyword evidence="4" id="KW-1185">Reference proteome</keyword>
<dbReference type="OrthoDB" id="2193793at2759"/>
<organism evidence="3 4">
    <name type="scientific">Planoprotostelium fungivorum</name>
    <dbReference type="NCBI Taxonomy" id="1890364"/>
    <lineage>
        <taxon>Eukaryota</taxon>
        <taxon>Amoebozoa</taxon>
        <taxon>Evosea</taxon>
        <taxon>Variosea</taxon>
        <taxon>Cavosteliida</taxon>
        <taxon>Cavosteliaceae</taxon>
        <taxon>Planoprotostelium</taxon>
    </lineage>
</organism>
<name>A0A2P6N815_9EUKA</name>
<dbReference type="SUPFAM" id="SSF53756">
    <property type="entry name" value="UDP-Glycosyltransferase/glycogen phosphorylase"/>
    <property type="match status" value="1"/>
</dbReference>
<dbReference type="EMBL" id="MDYQ01000161">
    <property type="protein sequence ID" value="PRP80096.1"/>
    <property type="molecule type" value="Genomic_DNA"/>
</dbReference>
<dbReference type="InParanoid" id="A0A2P6N815"/>
<dbReference type="PANTHER" id="PTHR46656:SF3">
    <property type="entry name" value="PUTATIVE-RELATED"/>
    <property type="match status" value="1"/>
</dbReference>
<keyword evidence="2" id="KW-0812">Transmembrane</keyword>
<evidence type="ECO:0000313" key="4">
    <source>
        <dbReference type="Proteomes" id="UP000241769"/>
    </source>
</evidence>
<keyword evidence="3" id="KW-0808">Transferase</keyword>
<dbReference type="PANTHER" id="PTHR46656">
    <property type="entry name" value="PUTATIVE-RELATED"/>
    <property type="match status" value="1"/>
</dbReference>
<evidence type="ECO:0000256" key="2">
    <source>
        <dbReference type="SAM" id="Phobius"/>
    </source>
</evidence>
<dbReference type="STRING" id="1890364.A0A2P6N815"/>
<dbReference type="Gene3D" id="3.40.50.2000">
    <property type="entry name" value="Glycogen Phosphorylase B"/>
    <property type="match status" value="1"/>
</dbReference>
<dbReference type="SUPFAM" id="SSF53448">
    <property type="entry name" value="Nucleotide-diphospho-sugar transferases"/>
    <property type="match status" value="1"/>
</dbReference>